<accession>A0A5B8SWK7</accession>
<name>A0A5B8SWK7_LEUPS</name>
<evidence type="ECO:0000256" key="1">
    <source>
        <dbReference type="SAM" id="SignalP"/>
    </source>
</evidence>
<feature type="chain" id="PRO_5023146664" evidence="1">
    <location>
        <begin position="28"/>
        <end position="185"/>
    </location>
</feature>
<organism evidence="3 4">
    <name type="scientific">Leuconostoc pseudomesenteroides</name>
    <dbReference type="NCBI Taxonomy" id="33968"/>
    <lineage>
        <taxon>Bacteria</taxon>
        <taxon>Bacillati</taxon>
        <taxon>Bacillota</taxon>
        <taxon>Bacilli</taxon>
        <taxon>Lactobacillales</taxon>
        <taxon>Lactobacillaceae</taxon>
        <taxon>Leuconostoc</taxon>
    </lineage>
</organism>
<feature type="signal peptide" evidence="1">
    <location>
        <begin position="1"/>
        <end position="27"/>
    </location>
</feature>
<keyword evidence="5" id="KW-1185">Reference proteome</keyword>
<dbReference type="EMBL" id="JARGDN010000003">
    <property type="protein sequence ID" value="MDG9733178.1"/>
    <property type="molecule type" value="Genomic_DNA"/>
</dbReference>
<gene>
    <name evidence="3" type="ORF">FGL85_00155</name>
    <name evidence="2" type="ORF">P1N92_03470</name>
</gene>
<dbReference type="GeneID" id="64345406"/>
<reference evidence="3 4" key="1">
    <citation type="submission" date="2019-06" db="EMBL/GenBank/DDBJ databases">
        <title>Genome analyses of bacteria isolated from kimchi.</title>
        <authorList>
            <person name="Lee S."/>
            <person name="Ahn S."/>
            <person name="Roh S."/>
        </authorList>
    </citation>
    <scope>NUCLEOTIDE SEQUENCE [LARGE SCALE GENOMIC DNA]</scope>
    <source>
        <strain evidence="3 4">CBA3630</strain>
    </source>
</reference>
<dbReference type="Proteomes" id="UP000321296">
    <property type="component" value="Chromosome"/>
</dbReference>
<evidence type="ECO:0000313" key="2">
    <source>
        <dbReference type="EMBL" id="MDG9733178.1"/>
    </source>
</evidence>
<dbReference type="KEGG" id="lpse:FGL85_00155"/>
<reference evidence="2 5" key="2">
    <citation type="submission" date="2023-02" db="EMBL/GenBank/DDBJ databases">
        <title>Antimicrobial susceptibility testing and tentative epidemiological cut-off values for Lactobacillaceae family species intended for ingestion.</title>
        <authorList>
            <person name="Noehr-Meldgaard K."/>
            <person name="Struve C."/>
            <person name="Ingmer H."/>
            <person name="Koza A."/>
            <person name="Al-Nakeeb K."/>
            <person name="Agersoe Y."/>
        </authorList>
    </citation>
    <scope>NUCLEOTIDE SEQUENCE [LARGE SCALE GENOMIC DNA]</scope>
    <source>
        <strain evidence="2 5">DSM 20193</strain>
    </source>
</reference>
<evidence type="ECO:0000313" key="3">
    <source>
        <dbReference type="EMBL" id="QEA41056.1"/>
    </source>
</evidence>
<sequence length="185" mass="19186">MTVYTKTITAGLALLLAGAPLVGTVSADNIANSNGTVSFSDQDGSLVLASADNVTFQNQDLSNISDFTPDASNGTTGKVTLEQTSANPSGTYSIQVQQTGDWNNSYSNTMATAEALPIMYNSMPLSSPVTFVDSAAAPARGVSTKAFNHDSKSFALDLSGTGDLSNALDQSLLSELTWTLTNSVE</sequence>
<dbReference type="Proteomes" id="UP001529201">
    <property type="component" value="Unassembled WGS sequence"/>
</dbReference>
<dbReference type="RefSeq" id="WP_010280000.1">
    <property type="nucleotide sequence ID" value="NZ_CP042383.1"/>
</dbReference>
<evidence type="ECO:0000313" key="5">
    <source>
        <dbReference type="Proteomes" id="UP001529201"/>
    </source>
</evidence>
<evidence type="ECO:0000313" key="4">
    <source>
        <dbReference type="Proteomes" id="UP000321296"/>
    </source>
</evidence>
<dbReference type="EMBL" id="CP042383">
    <property type="protein sequence ID" value="QEA41056.1"/>
    <property type="molecule type" value="Genomic_DNA"/>
</dbReference>
<keyword evidence="1" id="KW-0732">Signal</keyword>
<protein>
    <submittedName>
        <fullName evidence="3">Chitinase</fullName>
    </submittedName>
</protein>
<dbReference type="AlphaFoldDB" id="A0A5B8SWK7"/>
<proteinExistence type="predicted"/>